<evidence type="ECO:0000313" key="2">
    <source>
        <dbReference type="Proteomes" id="UP000319375"/>
    </source>
</evidence>
<gene>
    <name evidence="1" type="ORF">FK530_18985</name>
</gene>
<sequence>MTAITRKDNAIYDSNGRLLRTGHHAIRNQYWPILRSIVAAGGIPNDADHDAVTVEALALVCKYGPKVPAEITWRGWNATAQQTAVHIVCAKLRVLSWWELQRRYPS</sequence>
<evidence type="ECO:0000313" key="1">
    <source>
        <dbReference type="EMBL" id="TWS27408.1"/>
    </source>
</evidence>
<comment type="caution">
    <text evidence="1">The sequence shown here is derived from an EMBL/GenBank/DDBJ whole genome shotgun (WGS) entry which is preliminary data.</text>
</comment>
<dbReference type="EMBL" id="VIGX01000014">
    <property type="protein sequence ID" value="TWS27408.1"/>
    <property type="molecule type" value="Genomic_DNA"/>
</dbReference>
<keyword evidence="2" id="KW-1185">Reference proteome</keyword>
<reference evidence="1 2" key="1">
    <citation type="submission" date="2019-06" db="EMBL/GenBank/DDBJ databases">
        <title>Tsukamurella conjunctivitidis sp. nov., Tsukamurella assacharolytica sp. nov. and Tsukamurella sputae sp. nov. isolated from patients with conjunctivitis, bacteraemia (lymphoma) and respiratory infection (sputum) in Hong Kong.</title>
        <authorList>
            <person name="Teng J.L.L."/>
            <person name="Lee H.H."/>
            <person name="Fong J.Y.H."/>
            <person name="Fok K.M.N."/>
            <person name="Lau S.K.P."/>
            <person name="Woo P.C.Y."/>
        </authorList>
    </citation>
    <scope>NUCLEOTIDE SEQUENCE [LARGE SCALE GENOMIC DNA]</scope>
    <source>
        <strain evidence="1 2">HKU72</strain>
    </source>
</reference>
<accession>A0A5C5RY35</accession>
<dbReference type="AlphaFoldDB" id="A0A5C5RY35"/>
<dbReference type="Proteomes" id="UP000319375">
    <property type="component" value="Unassembled WGS sequence"/>
</dbReference>
<organism evidence="1 2">
    <name type="scientific">Tsukamurella conjunctivitidis</name>
    <dbReference type="NCBI Taxonomy" id="2592068"/>
    <lineage>
        <taxon>Bacteria</taxon>
        <taxon>Bacillati</taxon>
        <taxon>Actinomycetota</taxon>
        <taxon>Actinomycetes</taxon>
        <taxon>Mycobacteriales</taxon>
        <taxon>Tsukamurellaceae</taxon>
        <taxon>Tsukamurella</taxon>
    </lineage>
</organism>
<proteinExistence type="predicted"/>
<name>A0A5C5RY35_9ACTN</name>
<protein>
    <submittedName>
        <fullName evidence="1">Uncharacterized protein</fullName>
    </submittedName>
</protein>
<dbReference type="RefSeq" id="WP_146488545.1">
    <property type="nucleotide sequence ID" value="NZ_VIGX01000014.1"/>
</dbReference>